<dbReference type="PROSITE" id="PS00503">
    <property type="entry name" value="PECTINESTERASE_2"/>
    <property type="match status" value="1"/>
</dbReference>
<dbReference type="NCBIfam" id="TIGR01614">
    <property type="entry name" value="PME_inhib"/>
    <property type="match status" value="1"/>
</dbReference>
<keyword evidence="14" id="KW-0472">Membrane</keyword>
<comment type="function">
    <text evidence="10">Acts in the modification of cell walls via demethylesterification of cell wall pectin.</text>
</comment>
<dbReference type="Gene3D" id="2.160.20.10">
    <property type="entry name" value="Single-stranded right-handed beta-helix, Pectin lyase-like"/>
    <property type="match status" value="1"/>
</dbReference>
<feature type="domain" description="Pectinesterase inhibitor" evidence="15">
    <location>
        <begin position="73"/>
        <end position="227"/>
    </location>
</feature>
<sequence length="590" mass="64467">MQSLSEEMHSFKGYGKVDALHQEKLDARRKTRRRIIILSITSLVLVAIIVVVAVAVVRSKSSSKDEEPSQMQTSSKAMTAICNVTLYPDRCISSLSSYPGASKLGPKDLFDIAVVVALGEAQKALPLVSNLPQQITDPMQKQAINDCEELIEETIEQLSSSNDDLKNFKLKSLMEPSGDVRTWLSAALTNLDTCVNGLADTASSEAKAQIQSIVENLTELTSNSLAIVNNFAKLLSKLKISFPGRRLLTDDFYPGEDGFPGWVSATDRRLLQANIEHNVTVAKDGLGNYRTIQEAVDAAPSKSKIRYIIMVKEGIYEENVQVNKSKTMLMIVGAGMDKTIVTGDKSVVGGTPTFRTATFVAVGMGFIAKDIQFRNTAGPSNHQAVALRVGSDKSLFLSCNISAYQDTLYTHSLRQFYRECYISGTVDFIFGNAAVVFQNCIISARLPGESQKNTITAQGRTDPNQNTGISIQNCSFTGEADLIAANSTFPTYLGRPWKLYSRTVIMISQMDGIINPAGWLEWNGDFALDTLYYAEYQNSGAGAAGDGRVKWPGFKVITDENEALKFTVGQFIGSSWLQETEVTFSEGLTA</sequence>
<evidence type="ECO:0000256" key="11">
    <source>
        <dbReference type="PROSITE-ProRule" id="PRU10040"/>
    </source>
</evidence>
<dbReference type="EMBL" id="MK585479">
    <property type="protein sequence ID" value="QIR83170.1"/>
    <property type="molecule type" value="mRNA"/>
</dbReference>
<dbReference type="PANTHER" id="PTHR31707">
    <property type="entry name" value="PECTINESTERASE"/>
    <property type="match status" value="1"/>
</dbReference>
<evidence type="ECO:0000256" key="7">
    <source>
        <dbReference type="ARBA" id="ARBA00023157"/>
    </source>
</evidence>
<dbReference type="SUPFAM" id="SSF101148">
    <property type="entry name" value="Plant invertase/pectin methylesterase inhibitor"/>
    <property type="match status" value="1"/>
</dbReference>
<dbReference type="Pfam" id="PF01095">
    <property type="entry name" value="Pectinesterase"/>
    <property type="match status" value="1"/>
</dbReference>
<evidence type="ECO:0000256" key="4">
    <source>
        <dbReference type="ARBA" id="ARBA00013229"/>
    </source>
</evidence>
<evidence type="ECO:0000256" key="13">
    <source>
        <dbReference type="SAM" id="Coils"/>
    </source>
</evidence>
<evidence type="ECO:0000256" key="14">
    <source>
        <dbReference type="SAM" id="Phobius"/>
    </source>
</evidence>
<dbReference type="InterPro" id="IPR033131">
    <property type="entry name" value="Pectinesterase_Asp_AS"/>
</dbReference>
<evidence type="ECO:0000256" key="8">
    <source>
        <dbReference type="ARBA" id="ARBA00023180"/>
    </source>
</evidence>
<keyword evidence="14" id="KW-0812">Transmembrane</keyword>
<evidence type="ECO:0000256" key="12">
    <source>
        <dbReference type="RuleBase" id="RU000589"/>
    </source>
</evidence>
<protein>
    <recommendedName>
        <fullName evidence="4 12">Pectinesterase</fullName>
        <ecNumber evidence="4 12">3.1.1.11</ecNumber>
    </recommendedName>
</protein>
<reference evidence="16" key="1">
    <citation type="submission" date="2019-03" db="EMBL/GenBank/DDBJ databases">
        <title>Molecular characterization of PME/PMEI genes and their involvement in root border cells releasing of Chinese fir.</title>
        <authorList>
            <person name="Lu W."/>
        </authorList>
    </citation>
    <scope>NUCLEOTIDE SEQUENCE</scope>
</reference>
<dbReference type="UniPathway" id="UPA00545">
    <property type="reaction ID" value="UER00823"/>
</dbReference>
<dbReference type="InterPro" id="IPR006501">
    <property type="entry name" value="Pectinesterase_inhib_dom"/>
</dbReference>
<keyword evidence="14" id="KW-1133">Transmembrane helix</keyword>
<dbReference type="Gene3D" id="1.20.140.40">
    <property type="entry name" value="Invertase/pectin methylesterase inhibitor family protein"/>
    <property type="match status" value="1"/>
</dbReference>
<dbReference type="InterPro" id="IPR011050">
    <property type="entry name" value="Pectin_lyase_fold/virulence"/>
</dbReference>
<keyword evidence="6 12" id="KW-0063">Aspartyl esterase</keyword>
<evidence type="ECO:0000256" key="10">
    <source>
        <dbReference type="ARBA" id="ARBA00057335"/>
    </source>
</evidence>
<comment type="pathway">
    <text evidence="1 12">Glycan metabolism; pectin degradation; 2-dehydro-3-deoxy-D-gluconate from pectin: step 1/5.</text>
</comment>
<feature type="active site" evidence="11">
    <location>
        <position position="427"/>
    </location>
</feature>
<keyword evidence="8" id="KW-0325">Glycoprotein</keyword>
<name>A0A6G9W1V8_CUNLA</name>
<comment type="similarity">
    <text evidence="2">In the N-terminal section; belongs to the PMEI family.</text>
</comment>
<dbReference type="InterPro" id="IPR035513">
    <property type="entry name" value="Invertase/methylesterase_inhib"/>
</dbReference>
<feature type="coiled-coil region" evidence="13">
    <location>
        <begin position="144"/>
        <end position="171"/>
    </location>
</feature>
<feature type="transmembrane region" description="Helical" evidence="14">
    <location>
        <begin position="35"/>
        <end position="57"/>
    </location>
</feature>
<dbReference type="FunFam" id="2.160.20.10:FF:000001">
    <property type="entry name" value="Pectinesterase"/>
    <property type="match status" value="1"/>
</dbReference>
<dbReference type="GO" id="GO:0042545">
    <property type="term" value="P:cell wall modification"/>
    <property type="evidence" value="ECO:0007669"/>
    <property type="project" value="UniProtKB-UniRule"/>
</dbReference>
<evidence type="ECO:0000256" key="2">
    <source>
        <dbReference type="ARBA" id="ARBA00006027"/>
    </source>
</evidence>
<proteinExistence type="evidence at transcript level"/>
<dbReference type="SMART" id="SM00856">
    <property type="entry name" value="PMEI"/>
    <property type="match status" value="1"/>
</dbReference>
<evidence type="ECO:0000256" key="3">
    <source>
        <dbReference type="ARBA" id="ARBA00007786"/>
    </source>
</evidence>
<evidence type="ECO:0000256" key="1">
    <source>
        <dbReference type="ARBA" id="ARBA00005184"/>
    </source>
</evidence>
<evidence type="ECO:0000256" key="5">
    <source>
        <dbReference type="ARBA" id="ARBA00022801"/>
    </source>
</evidence>
<dbReference type="InterPro" id="IPR012334">
    <property type="entry name" value="Pectin_lyas_fold"/>
</dbReference>
<comment type="similarity">
    <text evidence="3">In the C-terminal section; belongs to the pectinesterase family.</text>
</comment>
<dbReference type="GO" id="GO:0004857">
    <property type="term" value="F:enzyme inhibitor activity"/>
    <property type="evidence" value="ECO:0007669"/>
    <property type="project" value="InterPro"/>
</dbReference>
<evidence type="ECO:0000256" key="9">
    <source>
        <dbReference type="ARBA" id="ARBA00047928"/>
    </source>
</evidence>
<evidence type="ECO:0000313" key="16">
    <source>
        <dbReference type="EMBL" id="QIR83170.1"/>
    </source>
</evidence>
<accession>A0A6G9W1V8</accession>
<keyword evidence="7" id="KW-1015">Disulfide bond</keyword>
<evidence type="ECO:0000256" key="6">
    <source>
        <dbReference type="ARBA" id="ARBA00023085"/>
    </source>
</evidence>
<dbReference type="FunFam" id="1.20.140.40:FF:000001">
    <property type="entry name" value="Pectinesterase"/>
    <property type="match status" value="1"/>
</dbReference>
<evidence type="ECO:0000259" key="15">
    <source>
        <dbReference type="SMART" id="SM00856"/>
    </source>
</evidence>
<gene>
    <name evidence="16" type="primary">PME12</name>
</gene>
<dbReference type="AlphaFoldDB" id="A0A6G9W1V8"/>
<dbReference type="CDD" id="cd15798">
    <property type="entry name" value="PMEI-like_3"/>
    <property type="match status" value="1"/>
</dbReference>
<keyword evidence="13" id="KW-0175">Coiled coil</keyword>
<dbReference type="EC" id="3.1.1.11" evidence="4 12"/>
<keyword evidence="5 12" id="KW-0378">Hydrolase</keyword>
<organism evidence="16">
    <name type="scientific">Cunninghamia lanceolata</name>
    <name type="common">China fir</name>
    <name type="synonym">Pinus lanceolata</name>
    <dbReference type="NCBI Taxonomy" id="28977"/>
    <lineage>
        <taxon>Eukaryota</taxon>
        <taxon>Viridiplantae</taxon>
        <taxon>Streptophyta</taxon>
        <taxon>Embryophyta</taxon>
        <taxon>Tracheophyta</taxon>
        <taxon>Spermatophyta</taxon>
        <taxon>Pinopsida</taxon>
        <taxon>Pinidae</taxon>
        <taxon>Conifers II</taxon>
        <taxon>Cupressales</taxon>
        <taxon>Cupressaceae</taxon>
        <taxon>Cunninghamia</taxon>
    </lineage>
</organism>
<dbReference type="InterPro" id="IPR000070">
    <property type="entry name" value="Pectinesterase_cat"/>
</dbReference>
<dbReference type="SUPFAM" id="SSF51126">
    <property type="entry name" value="Pectin lyase-like"/>
    <property type="match status" value="1"/>
</dbReference>
<dbReference type="GO" id="GO:0030599">
    <property type="term" value="F:pectinesterase activity"/>
    <property type="evidence" value="ECO:0007669"/>
    <property type="project" value="UniProtKB-UniRule"/>
</dbReference>
<comment type="catalytic activity">
    <reaction evidence="9 12">
        <text>[(1-&gt;4)-alpha-D-galacturonosyl methyl ester](n) + n H2O = [(1-&gt;4)-alpha-D-galacturonosyl](n) + n methanol + n H(+)</text>
        <dbReference type="Rhea" id="RHEA:22380"/>
        <dbReference type="Rhea" id="RHEA-COMP:14570"/>
        <dbReference type="Rhea" id="RHEA-COMP:14573"/>
        <dbReference type="ChEBI" id="CHEBI:15377"/>
        <dbReference type="ChEBI" id="CHEBI:15378"/>
        <dbReference type="ChEBI" id="CHEBI:17790"/>
        <dbReference type="ChEBI" id="CHEBI:140522"/>
        <dbReference type="ChEBI" id="CHEBI:140523"/>
        <dbReference type="EC" id="3.1.1.11"/>
    </reaction>
</comment>
<dbReference type="GO" id="GO:0045490">
    <property type="term" value="P:pectin catabolic process"/>
    <property type="evidence" value="ECO:0007669"/>
    <property type="project" value="UniProtKB-UniRule"/>
</dbReference>
<dbReference type="Pfam" id="PF04043">
    <property type="entry name" value="PMEI"/>
    <property type="match status" value="1"/>
</dbReference>